<protein>
    <submittedName>
        <fullName evidence="2">Uncharacterized protein</fullName>
    </submittedName>
</protein>
<sequence>MGFLLDQAVFGTVESCEMRDNGIREQRTSESMNIGFNTDKSPEELLRQELRKLREENNTLRLQLQSQSSHSELAALKKELSIAHECHRIECILKDEALKSQRNAQEVALEALHEQHGYAAEVASLKGELRTVRGRLEAAKAEIYEAQKRNGHLRETYRVLGRRLLEFGAGITDAIGIELD</sequence>
<keyword evidence="1" id="KW-0175">Coiled coil</keyword>
<feature type="coiled-coil region" evidence="1">
    <location>
        <begin position="43"/>
        <end position="70"/>
    </location>
</feature>
<reference evidence="2" key="1">
    <citation type="journal article" date="2021" name="Genome Biol. Evol.">
        <title>The assembled and annotated genome of the fairy-ring fungus Marasmius oreades.</title>
        <authorList>
            <person name="Hiltunen M."/>
            <person name="Ament-Velasquez S.L."/>
            <person name="Johannesson H."/>
        </authorList>
    </citation>
    <scope>NUCLEOTIDE SEQUENCE</scope>
    <source>
        <strain evidence="2">03SP1</strain>
    </source>
</reference>
<dbReference type="AlphaFoldDB" id="A0A9P7RKP6"/>
<proteinExistence type="predicted"/>
<evidence type="ECO:0000256" key="1">
    <source>
        <dbReference type="SAM" id="Coils"/>
    </source>
</evidence>
<dbReference type="Proteomes" id="UP001049176">
    <property type="component" value="Chromosome 11"/>
</dbReference>
<evidence type="ECO:0000313" key="2">
    <source>
        <dbReference type="EMBL" id="KAG7085422.1"/>
    </source>
</evidence>
<dbReference type="EMBL" id="CM032191">
    <property type="protein sequence ID" value="KAG7085422.1"/>
    <property type="molecule type" value="Genomic_DNA"/>
</dbReference>
<organism evidence="2 3">
    <name type="scientific">Marasmius oreades</name>
    <name type="common">fairy-ring Marasmius</name>
    <dbReference type="NCBI Taxonomy" id="181124"/>
    <lineage>
        <taxon>Eukaryota</taxon>
        <taxon>Fungi</taxon>
        <taxon>Dikarya</taxon>
        <taxon>Basidiomycota</taxon>
        <taxon>Agaricomycotina</taxon>
        <taxon>Agaricomycetes</taxon>
        <taxon>Agaricomycetidae</taxon>
        <taxon>Agaricales</taxon>
        <taxon>Marasmiineae</taxon>
        <taxon>Marasmiaceae</taxon>
        <taxon>Marasmius</taxon>
    </lineage>
</organism>
<gene>
    <name evidence="2" type="ORF">E1B28_002983</name>
</gene>
<dbReference type="RefSeq" id="XP_043001893.1">
    <property type="nucleotide sequence ID" value="XM_043159939.1"/>
</dbReference>
<dbReference type="KEGG" id="more:E1B28_002983"/>
<feature type="coiled-coil region" evidence="1">
    <location>
        <begin position="122"/>
        <end position="156"/>
    </location>
</feature>
<accession>A0A9P7RKP6</accession>
<evidence type="ECO:0000313" key="3">
    <source>
        <dbReference type="Proteomes" id="UP001049176"/>
    </source>
</evidence>
<name>A0A9P7RKP6_9AGAR</name>
<comment type="caution">
    <text evidence="2">The sequence shown here is derived from an EMBL/GenBank/DDBJ whole genome shotgun (WGS) entry which is preliminary data.</text>
</comment>
<keyword evidence="3" id="KW-1185">Reference proteome</keyword>
<dbReference type="GeneID" id="66072059"/>